<dbReference type="InterPro" id="IPR052163">
    <property type="entry name" value="DGC-Regulatory_Protein"/>
</dbReference>
<dbReference type="InterPro" id="IPR000160">
    <property type="entry name" value="GGDEF_dom"/>
</dbReference>
<dbReference type="GO" id="GO:0005886">
    <property type="term" value="C:plasma membrane"/>
    <property type="evidence" value="ECO:0007669"/>
    <property type="project" value="UniProtKB-SubCell"/>
</dbReference>
<dbReference type="PROSITE" id="PS50885">
    <property type="entry name" value="HAMP"/>
    <property type="match status" value="1"/>
</dbReference>
<evidence type="ECO:0000313" key="9">
    <source>
        <dbReference type="EMBL" id="OEH85265.1"/>
    </source>
</evidence>
<dbReference type="RefSeq" id="WP_069702090.1">
    <property type="nucleotide sequence ID" value="NZ_MJAT01000022.1"/>
</dbReference>
<evidence type="ECO:0000313" key="10">
    <source>
        <dbReference type="Proteomes" id="UP000095255"/>
    </source>
</evidence>
<sequence>MHFSFSLRTRFAFTLAFLIIVLSIFMSFFTGQFASQEVRSEIGNSLAEVSYLMGDKLDHYMWARSGEILILSKLETLQEARNLKAIQALLDQLKSTFPSFAWIGFTDPNGIVLASTDAILEGADISKRPVYLEALKGHFVGDVHEAVLLAKLLPNPSGEAMKFVDVSTPVYNENGDLVGVLAAHLSWEWAREVEESILVPLQNRKQLEMYIVSSMDDTLLLGPRDIMGQPLKLDSINRARSGENTWSLETWPDGKEYLTGFSFGKGYKDYPGLGWTVLVRQPAEVAYASVEKLQKVILYIGLFVALLFATFGLYIARRVVEPLRQITLAANSLSAGKQVEIPQHKGITDIEILSESLRNLIRSLTQTEKALGKMEILAQHDQLTGLPNRISLDYHLEKAKAQVERQQSSLTFLYLDLDGFKAVNDTLGHHTGDVLLQEVANRLKQHTREDDLVARLGGDEFVMILSSPTEKAISVGEDIAERVIASLNDPFIIDGNEIIIGCSIGGAVWPADAEETKDVIRLADEALYIVKRSGKNRVVFINHK</sequence>
<dbReference type="STRING" id="1390249.BHU72_03990"/>
<comment type="subcellular location">
    <subcellularLocation>
        <location evidence="1">Cell membrane</location>
        <topology evidence="1">Multi-pass membrane protein</topology>
    </subcellularLocation>
</comment>
<dbReference type="InterPro" id="IPR003660">
    <property type="entry name" value="HAMP_dom"/>
</dbReference>
<dbReference type="SUPFAM" id="SSF55073">
    <property type="entry name" value="Nucleotide cyclase"/>
    <property type="match status" value="1"/>
</dbReference>
<dbReference type="PANTHER" id="PTHR46663:SF2">
    <property type="entry name" value="GGDEF DOMAIN-CONTAINING PROTEIN"/>
    <property type="match status" value="1"/>
</dbReference>
<evidence type="ECO:0000256" key="1">
    <source>
        <dbReference type="ARBA" id="ARBA00004651"/>
    </source>
</evidence>
<evidence type="ECO:0000256" key="5">
    <source>
        <dbReference type="ARBA" id="ARBA00023136"/>
    </source>
</evidence>
<accession>A0A1E5L554</accession>
<evidence type="ECO:0000259" key="8">
    <source>
        <dbReference type="PROSITE" id="PS50887"/>
    </source>
</evidence>
<protein>
    <submittedName>
        <fullName evidence="9">Diguanylate cyclase</fullName>
    </submittedName>
</protein>
<evidence type="ECO:0000256" key="4">
    <source>
        <dbReference type="ARBA" id="ARBA00022989"/>
    </source>
</evidence>
<evidence type="ECO:0000256" key="3">
    <source>
        <dbReference type="ARBA" id="ARBA00022692"/>
    </source>
</evidence>
<comment type="caution">
    <text evidence="9">The sequence shown here is derived from an EMBL/GenBank/DDBJ whole genome shotgun (WGS) entry which is preliminary data.</text>
</comment>
<dbReference type="SUPFAM" id="SSF103190">
    <property type="entry name" value="Sensory domain-like"/>
    <property type="match status" value="1"/>
</dbReference>
<keyword evidence="2" id="KW-1003">Cell membrane</keyword>
<dbReference type="InterPro" id="IPR029787">
    <property type="entry name" value="Nucleotide_cyclase"/>
</dbReference>
<dbReference type="AlphaFoldDB" id="A0A1E5L554"/>
<dbReference type="InterPro" id="IPR043128">
    <property type="entry name" value="Rev_trsase/Diguanyl_cyclase"/>
</dbReference>
<dbReference type="Gene3D" id="3.30.450.20">
    <property type="entry name" value="PAS domain"/>
    <property type="match status" value="1"/>
</dbReference>
<reference evidence="9 10" key="1">
    <citation type="submission" date="2016-09" db="EMBL/GenBank/DDBJ databases">
        <title>Desulfuribacillus arsenicus sp. nov., an obligately anaerobic, dissimilatory arsenic- and antimonate-reducing bacterium isolated from anoxic sediments.</title>
        <authorList>
            <person name="Abin C.A."/>
            <person name="Hollibaugh J.T."/>
        </authorList>
    </citation>
    <scope>NUCLEOTIDE SEQUENCE [LARGE SCALE GENOMIC DNA]</scope>
    <source>
        <strain evidence="9 10">MLFW-2</strain>
    </source>
</reference>
<gene>
    <name evidence="9" type="ORF">BHU72_03990</name>
</gene>
<dbReference type="PROSITE" id="PS50887">
    <property type="entry name" value="GGDEF"/>
    <property type="match status" value="1"/>
</dbReference>
<dbReference type="Proteomes" id="UP000095255">
    <property type="component" value="Unassembled WGS sequence"/>
</dbReference>
<keyword evidence="5 6" id="KW-0472">Membrane</keyword>
<dbReference type="FunFam" id="3.30.70.270:FF:000001">
    <property type="entry name" value="Diguanylate cyclase domain protein"/>
    <property type="match status" value="1"/>
</dbReference>
<dbReference type="Pfam" id="PF02743">
    <property type="entry name" value="dCache_1"/>
    <property type="match status" value="1"/>
</dbReference>
<evidence type="ECO:0000256" key="2">
    <source>
        <dbReference type="ARBA" id="ARBA00022475"/>
    </source>
</evidence>
<evidence type="ECO:0000259" key="7">
    <source>
        <dbReference type="PROSITE" id="PS50885"/>
    </source>
</evidence>
<proteinExistence type="predicted"/>
<evidence type="ECO:0000256" key="6">
    <source>
        <dbReference type="SAM" id="Phobius"/>
    </source>
</evidence>
<organism evidence="9 10">
    <name type="scientific">Desulfuribacillus stibiiarsenatis</name>
    <dbReference type="NCBI Taxonomy" id="1390249"/>
    <lineage>
        <taxon>Bacteria</taxon>
        <taxon>Bacillati</taxon>
        <taxon>Bacillota</taxon>
        <taxon>Desulfuribacillia</taxon>
        <taxon>Desulfuribacillales</taxon>
        <taxon>Desulfuribacillaceae</taxon>
        <taxon>Desulfuribacillus</taxon>
    </lineage>
</organism>
<name>A0A1E5L554_9FIRM</name>
<dbReference type="Pfam" id="PF00990">
    <property type="entry name" value="GGDEF"/>
    <property type="match status" value="1"/>
</dbReference>
<dbReference type="SMART" id="SM00267">
    <property type="entry name" value="GGDEF"/>
    <property type="match status" value="1"/>
</dbReference>
<feature type="transmembrane region" description="Helical" evidence="6">
    <location>
        <begin position="296"/>
        <end position="316"/>
    </location>
</feature>
<dbReference type="EMBL" id="MJAT01000022">
    <property type="protein sequence ID" value="OEH85265.1"/>
    <property type="molecule type" value="Genomic_DNA"/>
</dbReference>
<dbReference type="NCBIfam" id="TIGR00254">
    <property type="entry name" value="GGDEF"/>
    <property type="match status" value="1"/>
</dbReference>
<dbReference type="Gene3D" id="3.30.70.270">
    <property type="match status" value="1"/>
</dbReference>
<dbReference type="CDD" id="cd01949">
    <property type="entry name" value="GGDEF"/>
    <property type="match status" value="1"/>
</dbReference>
<feature type="domain" description="HAMP" evidence="7">
    <location>
        <begin position="317"/>
        <end position="369"/>
    </location>
</feature>
<dbReference type="PANTHER" id="PTHR46663">
    <property type="entry name" value="DIGUANYLATE CYCLASE DGCT-RELATED"/>
    <property type="match status" value="1"/>
</dbReference>
<keyword evidence="3 6" id="KW-0812">Transmembrane</keyword>
<feature type="domain" description="GGDEF" evidence="8">
    <location>
        <begin position="408"/>
        <end position="543"/>
    </location>
</feature>
<dbReference type="OrthoDB" id="9759607at2"/>
<keyword evidence="4 6" id="KW-1133">Transmembrane helix</keyword>
<dbReference type="GO" id="GO:0007165">
    <property type="term" value="P:signal transduction"/>
    <property type="evidence" value="ECO:0007669"/>
    <property type="project" value="InterPro"/>
</dbReference>
<dbReference type="CDD" id="cd12914">
    <property type="entry name" value="PDC1_DGC_like"/>
    <property type="match status" value="1"/>
</dbReference>
<keyword evidence="10" id="KW-1185">Reference proteome</keyword>
<dbReference type="InterPro" id="IPR033479">
    <property type="entry name" value="dCache_1"/>
</dbReference>
<dbReference type="InterPro" id="IPR029151">
    <property type="entry name" value="Sensor-like_sf"/>
</dbReference>
<dbReference type="Gene3D" id="6.10.340.10">
    <property type="match status" value="1"/>
</dbReference>